<feature type="binding site" evidence="10">
    <location>
        <position position="118"/>
    </location>
    <ligand>
        <name>substrate</name>
    </ligand>
</feature>
<comment type="similarity">
    <text evidence="2 8">Belongs to the FBPase class 2 family.</text>
</comment>
<evidence type="ECO:0000256" key="3">
    <source>
        <dbReference type="ARBA" id="ARBA00022723"/>
    </source>
</evidence>
<keyword evidence="4 11" id="KW-0378">Hydrolase</keyword>
<feature type="binding site" evidence="10">
    <location>
        <position position="209"/>
    </location>
    <ligand>
        <name>substrate</name>
    </ligand>
</feature>
<comment type="pathway">
    <text evidence="7">Carbohydrate biosynthesis.</text>
</comment>
<evidence type="ECO:0000256" key="9">
    <source>
        <dbReference type="PIRSR" id="PIRSR004532-1"/>
    </source>
</evidence>
<dbReference type="Proteomes" id="UP000480246">
    <property type="component" value="Unassembled WGS sequence"/>
</dbReference>
<sequence length="318" mass="34386">MKDLTFDFLKVTEQAALASFPWIGSGDKIKADGAATNAMRDCLNGIEFDGRIVIGEGELDHAPMLFIGENVGTGSGQKVDIAVDPIEGTNSIVNGQDNAFAVIAAAPQGTLLHAPDMYMEKLVAGPQAAGKIDLDASLTENVYSVAKANNKNVKDMKILIQNRKRHEKAIAEIRNLGAKVHLFNDGDITYAIATCMKNQDFDLFYGIGGAPEGVVAAVAVKCLGGEMQARLLPQNDQEGKRCLEMGIKDPEKTLRHEDLVNSDQCVFSATGITGNILLDEIKLDEEMQSVTHSLLLTGENRQVRFITSKHVNKDMVLS</sequence>
<feature type="binding site" evidence="9">
    <location>
        <position position="32"/>
    </location>
    <ligand>
        <name>Mn(2+)</name>
        <dbReference type="ChEBI" id="CHEBI:29035"/>
        <label>1</label>
    </ligand>
</feature>
<dbReference type="NCBIfam" id="TIGR00330">
    <property type="entry name" value="glpX"/>
    <property type="match status" value="1"/>
</dbReference>
<accession>A0A7C8GSP3</accession>
<gene>
    <name evidence="11" type="primary">glpX</name>
    <name evidence="11" type="ORF">F9U64_12515</name>
</gene>
<dbReference type="OrthoDB" id="9779353at2"/>
<protein>
    <recommendedName>
        <fullName evidence="8">Fructose-1,6-bisphosphatase</fullName>
    </recommendedName>
</protein>
<dbReference type="GO" id="GO:0030388">
    <property type="term" value="P:fructose 1,6-bisphosphate metabolic process"/>
    <property type="evidence" value="ECO:0007669"/>
    <property type="project" value="TreeGrafter"/>
</dbReference>
<feature type="binding site" evidence="10">
    <location>
        <begin position="185"/>
        <end position="187"/>
    </location>
    <ligand>
        <name>substrate</name>
    </ligand>
</feature>
<dbReference type="GO" id="GO:0005829">
    <property type="term" value="C:cytosol"/>
    <property type="evidence" value="ECO:0007669"/>
    <property type="project" value="TreeGrafter"/>
</dbReference>
<feature type="binding site" evidence="9">
    <location>
        <position position="212"/>
    </location>
    <ligand>
        <name>Mn(2+)</name>
        <dbReference type="ChEBI" id="CHEBI:29035"/>
        <label>2</label>
    </ligand>
</feature>
<dbReference type="PIRSF" id="PIRSF004532">
    <property type="entry name" value="GlpX"/>
    <property type="match status" value="1"/>
</dbReference>
<evidence type="ECO:0000256" key="5">
    <source>
        <dbReference type="ARBA" id="ARBA00023211"/>
    </source>
</evidence>
<evidence type="ECO:0000256" key="10">
    <source>
        <dbReference type="PIRSR" id="PIRSR004532-2"/>
    </source>
</evidence>
<keyword evidence="3 9" id="KW-0479">Metal-binding</keyword>
<dbReference type="SUPFAM" id="SSF56655">
    <property type="entry name" value="Carbohydrate phosphatase"/>
    <property type="match status" value="1"/>
</dbReference>
<dbReference type="PANTHER" id="PTHR30447">
    <property type="entry name" value="FRUCTOSE-1,6-BISPHOSPHATASE CLASS 2"/>
    <property type="match status" value="1"/>
</dbReference>
<dbReference type="CDD" id="cd01516">
    <property type="entry name" value="FBPase_glpX"/>
    <property type="match status" value="1"/>
</dbReference>
<dbReference type="InterPro" id="IPR004464">
    <property type="entry name" value="FBPase_class-2/SBPase"/>
</dbReference>
<evidence type="ECO:0000256" key="8">
    <source>
        <dbReference type="PIRNR" id="PIRNR004532"/>
    </source>
</evidence>
<dbReference type="Gene3D" id="3.30.540.10">
    <property type="entry name" value="Fructose-1,6-Bisphosphatase, subunit A, domain 1"/>
    <property type="match status" value="1"/>
</dbReference>
<comment type="catalytic activity">
    <reaction evidence="1">
        <text>beta-D-fructose 1,6-bisphosphate + H2O = beta-D-fructose 6-phosphate + phosphate</text>
        <dbReference type="Rhea" id="RHEA:11064"/>
        <dbReference type="ChEBI" id="CHEBI:15377"/>
        <dbReference type="ChEBI" id="CHEBI:32966"/>
        <dbReference type="ChEBI" id="CHEBI:43474"/>
        <dbReference type="ChEBI" id="CHEBI:57634"/>
        <dbReference type="EC" id="3.1.3.11"/>
    </reaction>
</comment>
<comment type="caution">
    <text evidence="11">The sequence shown here is derived from an EMBL/GenBank/DDBJ whole genome shotgun (WGS) entry which is preliminary data.</text>
</comment>
<feature type="binding site" evidence="9">
    <location>
        <position position="87"/>
    </location>
    <ligand>
        <name>Mn(2+)</name>
        <dbReference type="ChEBI" id="CHEBI:29035"/>
        <label>2</label>
    </ligand>
</feature>
<evidence type="ECO:0000256" key="1">
    <source>
        <dbReference type="ARBA" id="ARBA00001273"/>
    </source>
</evidence>
<dbReference type="GO" id="GO:0006071">
    <property type="term" value="P:glycerol metabolic process"/>
    <property type="evidence" value="ECO:0007669"/>
    <property type="project" value="InterPro"/>
</dbReference>
<feature type="binding site" evidence="9">
    <location>
        <position position="84"/>
    </location>
    <ligand>
        <name>Mn(2+)</name>
        <dbReference type="ChEBI" id="CHEBI:29035"/>
        <label>2</label>
    </ligand>
</feature>
<dbReference type="GO" id="GO:0046872">
    <property type="term" value="F:metal ion binding"/>
    <property type="evidence" value="ECO:0007669"/>
    <property type="project" value="UniProtKB-KW"/>
</dbReference>
<dbReference type="GO" id="GO:0042132">
    <property type="term" value="F:fructose 1,6-bisphosphate 1-phosphatase activity"/>
    <property type="evidence" value="ECO:0007669"/>
    <property type="project" value="UniProtKB-EC"/>
</dbReference>
<proteinExistence type="inferred from homology"/>
<keyword evidence="12" id="KW-1185">Reference proteome</keyword>
<evidence type="ECO:0000256" key="7">
    <source>
        <dbReference type="ARBA" id="ARBA00024331"/>
    </source>
</evidence>
<dbReference type="RefSeq" id="WP_153403892.1">
    <property type="nucleotide sequence ID" value="NZ_ML762432.1"/>
</dbReference>
<feature type="binding site" evidence="10">
    <location>
        <begin position="163"/>
        <end position="165"/>
    </location>
    <ligand>
        <name>substrate</name>
    </ligand>
</feature>
<evidence type="ECO:0000256" key="6">
    <source>
        <dbReference type="ARBA" id="ARBA00023277"/>
    </source>
</evidence>
<dbReference type="Gene3D" id="3.40.190.90">
    <property type="match status" value="1"/>
</dbReference>
<dbReference type="GO" id="GO:0006094">
    <property type="term" value="P:gluconeogenesis"/>
    <property type="evidence" value="ECO:0007669"/>
    <property type="project" value="InterPro"/>
</dbReference>
<evidence type="ECO:0000313" key="11">
    <source>
        <dbReference type="EMBL" id="KAB8132321.1"/>
    </source>
</evidence>
<reference evidence="11 12" key="1">
    <citation type="submission" date="2019-10" db="EMBL/GenBank/DDBJ databases">
        <title>Gracilibacillus sp. nov. isolated from rice seeds.</title>
        <authorList>
            <person name="He S."/>
        </authorList>
    </citation>
    <scope>NUCLEOTIDE SEQUENCE [LARGE SCALE GENOMIC DNA]</scope>
    <source>
        <strain evidence="11 12">TD8</strain>
    </source>
</reference>
<keyword evidence="5 9" id="KW-0464">Manganese</keyword>
<evidence type="ECO:0000256" key="2">
    <source>
        <dbReference type="ARBA" id="ARBA00008989"/>
    </source>
</evidence>
<evidence type="ECO:0000313" key="12">
    <source>
        <dbReference type="Proteomes" id="UP000480246"/>
    </source>
</evidence>
<dbReference type="AlphaFoldDB" id="A0A7C8GSP3"/>
<keyword evidence="6 8" id="KW-0119">Carbohydrate metabolism</keyword>
<dbReference type="FunFam" id="3.40.190.90:FF:000001">
    <property type="entry name" value="Fructose-1,6-bisphosphatase"/>
    <property type="match status" value="1"/>
</dbReference>
<dbReference type="EMBL" id="WEID01000063">
    <property type="protein sequence ID" value="KAB8132321.1"/>
    <property type="molecule type" value="Genomic_DNA"/>
</dbReference>
<feature type="binding site" evidence="10">
    <location>
        <begin position="87"/>
        <end position="89"/>
    </location>
    <ligand>
        <name>substrate</name>
    </ligand>
</feature>
<comment type="cofactor">
    <cofactor evidence="9">
        <name>Mn(2+)</name>
        <dbReference type="ChEBI" id="CHEBI:29035"/>
    </cofactor>
</comment>
<evidence type="ECO:0000256" key="4">
    <source>
        <dbReference type="ARBA" id="ARBA00022801"/>
    </source>
</evidence>
<feature type="binding site" evidence="9">
    <location>
        <position position="56"/>
    </location>
    <ligand>
        <name>Mn(2+)</name>
        <dbReference type="ChEBI" id="CHEBI:29035"/>
        <label>1</label>
    </ligand>
</feature>
<name>A0A7C8GSP3_9BACI</name>
<organism evidence="11 12">
    <name type="scientific">Gracilibacillus oryzae</name>
    <dbReference type="NCBI Taxonomy" id="1672701"/>
    <lineage>
        <taxon>Bacteria</taxon>
        <taxon>Bacillati</taxon>
        <taxon>Bacillota</taxon>
        <taxon>Bacilli</taxon>
        <taxon>Bacillales</taxon>
        <taxon>Bacillaceae</taxon>
        <taxon>Gracilibacillus</taxon>
    </lineage>
</organism>
<dbReference type="Pfam" id="PF03320">
    <property type="entry name" value="FBPase_glpX"/>
    <property type="match status" value="1"/>
</dbReference>
<dbReference type="PANTHER" id="PTHR30447:SF0">
    <property type="entry name" value="FRUCTOSE-1,6-BISPHOSPHATASE 1 CLASS 2-RELATED"/>
    <property type="match status" value="1"/>
</dbReference>